<dbReference type="PANTHER" id="PTHR46389:SF3">
    <property type="entry name" value="POLYCOMB GROUP PROTEIN PC"/>
    <property type="match status" value="1"/>
</dbReference>
<feature type="region of interest" description="Disordered" evidence="3">
    <location>
        <begin position="53"/>
        <end position="308"/>
    </location>
</feature>
<feature type="compositionally biased region" description="Basic and acidic residues" evidence="3">
    <location>
        <begin position="217"/>
        <end position="227"/>
    </location>
</feature>
<dbReference type="CDD" id="cd18644">
    <property type="entry name" value="CD_polycomb"/>
    <property type="match status" value="1"/>
</dbReference>
<dbReference type="PROSITE" id="PS00598">
    <property type="entry name" value="CHROMO_1"/>
    <property type="match status" value="1"/>
</dbReference>
<feature type="compositionally biased region" description="Polar residues" evidence="3">
    <location>
        <begin position="261"/>
        <end position="270"/>
    </location>
</feature>
<dbReference type="PANTHER" id="PTHR46389">
    <property type="entry name" value="POLYCOMB GROUP PROTEIN PC"/>
    <property type="match status" value="1"/>
</dbReference>
<keyword evidence="2" id="KW-0539">Nucleus</keyword>
<dbReference type="PRINTS" id="PR00504">
    <property type="entry name" value="CHROMODOMAIN"/>
</dbReference>
<evidence type="ECO:0000256" key="2">
    <source>
        <dbReference type="ARBA" id="ARBA00023242"/>
    </source>
</evidence>
<comment type="subcellular location">
    <subcellularLocation>
        <location evidence="1">Nucleus</location>
    </subcellularLocation>
</comment>
<dbReference type="EMBL" id="GFTR01004854">
    <property type="protein sequence ID" value="JAW11572.1"/>
    <property type="molecule type" value="Transcribed_RNA"/>
</dbReference>
<feature type="domain" description="Chromo" evidence="4">
    <location>
        <begin position="6"/>
        <end position="64"/>
    </location>
</feature>
<dbReference type="InterPro" id="IPR000953">
    <property type="entry name" value="Chromo/chromo_shadow_dom"/>
</dbReference>
<dbReference type="SMART" id="SM00298">
    <property type="entry name" value="CHROMO"/>
    <property type="match status" value="1"/>
</dbReference>
<name>A0A224XSR8_9HEMI</name>
<dbReference type="AlphaFoldDB" id="A0A224XSR8"/>
<dbReference type="Pfam" id="PF00385">
    <property type="entry name" value="Chromo"/>
    <property type="match status" value="1"/>
</dbReference>
<sequence length="308" mass="33212">MGDRVYAAERIMKKRLRKGRVEYFVKWKGWSQKHSTWEPEENILDGRLIEIFEQNQRTDVTPHKRGPKKKEHKQTPVSTGTEREIDENNEEAVESHDDVQGDIGDVPSDEHVNGTDGEVAETEKTEQETRDVVSEEEEERRDRVEPAAPVTGESETSGGPAEDVENSERPTSVPTPPATSPPPVTTPTTPPAAVQSLPPTAPAVDGEEVARPATTKRKAEVLSKESGKIGVTITTSPPHTAAKIAKLAGSPTLPVGGVSPSHPSKTNSAKSPRHEGEKGPTSPSPARTPKSPPASLPSSPPSVLYSSY</sequence>
<dbReference type="GO" id="GO:0000785">
    <property type="term" value="C:chromatin"/>
    <property type="evidence" value="ECO:0007669"/>
    <property type="project" value="TreeGrafter"/>
</dbReference>
<dbReference type="InterPro" id="IPR023780">
    <property type="entry name" value="Chromo_domain"/>
</dbReference>
<feature type="compositionally biased region" description="Pro residues" evidence="3">
    <location>
        <begin position="173"/>
        <end position="190"/>
    </location>
</feature>
<dbReference type="GO" id="GO:0035102">
    <property type="term" value="C:PRC1 complex"/>
    <property type="evidence" value="ECO:0007669"/>
    <property type="project" value="TreeGrafter"/>
</dbReference>
<dbReference type="InterPro" id="IPR052458">
    <property type="entry name" value="PcG_PRC1-like_component"/>
</dbReference>
<organism evidence="5">
    <name type="scientific">Panstrongylus lignarius</name>
    <dbReference type="NCBI Taxonomy" id="156445"/>
    <lineage>
        <taxon>Eukaryota</taxon>
        <taxon>Metazoa</taxon>
        <taxon>Ecdysozoa</taxon>
        <taxon>Arthropoda</taxon>
        <taxon>Hexapoda</taxon>
        <taxon>Insecta</taxon>
        <taxon>Pterygota</taxon>
        <taxon>Neoptera</taxon>
        <taxon>Paraneoptera</taxon>
        <taxon>Hemiptera</taxon>
        <taxon>Heteroptera</taxon>
        <taxon>Panheteroptera</taxon>
        <taxon>Cimicomorpha</taxon>
        <taxon>Reduviidae</taxon>
        <taxon>Triatominae</taxon>
        <taxon>Panstrongylus</taxon>
    </lineage>
</organism>
<evidence type="ECO:0000259" key="4">
    <source>
        <dbReference type="PROSITE" id="PS50013"/>
    </source>
</evidence>
<dbReference type="InterPro" id="IPR023779">
    <property type="entry name" value="Chromodomain_CS"/>
</dbReference>
<reference evidence="5" key="1">
    <citation type="journal article" date="2018" name="PLoS Negl. Trop. Dis.">
        <title>An insight into the salivary gland and fat body transcriptome of Panstrongylus lignarius (Hemiptera: Heteroptera), the main vector of Chagas disease in Peru.</title>
        <authorList>
            <person name="Nevoa J.C."/>
            <person name="Mendes M.T."/>
            <person name="da Silva M.V."/>
            <person name="Soares S.C."/>
            <person name="Oliveira C.J.F."/>
            <person name="Ribeiro J.M.C."/>
        </authorList>
    </citation>
    <scope>NUCLEOTIDE SEQUENCE</scope>
</reference>
<protein>
    <recommendedName>
        <fullName evidence="4">Chromo domain-containing protein</fullName>
    </recommendedName>
</protein>
<dbReference type="GO" id="GO:0003682">
    <property type="term" value="F:chromatin binding"/>
    <property type="evidence" value="ECO:0007669"/>
    <property type="project" value="TreeGrafter"/>
</dbReference>
<dbReference type="InterPro" id="IPR017984">
    <property type="entry name" value="Chromo_dom_subgr"/>
</dbReference>
<dbReference type="InterPro" id="IPR016197">
    <property type="entry name" value="Chromo-like_dom_sf"/>
</dbReference>
<evidence type="ECO:0000313" key="5">
    <source>
        <dbReference type="EMBL" id="JAW11572.1"/>
    </source>
</evidence>
<accession>A0A224XSR8</accession>
<dbReference type="GO" id="GO:0000122">
    <property type="term" value="P:negative regulation of transcription by RNA polymerase II"/>
    <property type="evidence" value="ECO:0007669"/>
    <property type="project" value="TreeGrafter"/>
</dbReference>
<feature type="compositionally biased region" description="Basic residues" evidence="3">
    <location>
        <begin position="63"/>
        <end position="72"/>
    </location>
</feature>
<evidence type="ECO:0000256" key="3">
    <source>
        <dbReference type="SAM" id="MobiDB-lite"/>
    </source>
</evidence>
<dbReference type="Gene3D" id="2.40.50.40">
    <property type="match status" value="1"/>
</dbReference>
<dbReference type="SUPFAM" id="SSF54160">
    <property type="entry name" value="Chromo domain-like"/>
    <property type="match status" value="1"/>
</dbReference>
<feature type="compositionally biased region" description="Basic and acidic residues" evidence="3">
    <location>
        <begin position="121"/>
        <end position="133"/>
    </location>
</feature>
<evidence type="ECO:0000256" key="1">
    <source>
        <dbReference type="ARBA" id="ARBA00004123"/>
    </source>
</evidence>
<proteinExistence type="predicted"/>
<dbReference type="PROSITE" id="PS50013">
    <property type="entry name" value="CHROMO_2"/>
    <property type="match status" value="1"/>
</dbReference>
<feature type="compositionally biased region" description="Pro residues" evidence="3">
    <location>
        <begin position="290"/>
        <end position="300"/>
    </location>
</feature>